<organism evidence="1 2">
    <name type="scientific">Trifolium medium</name>
    <dbReference type="NCBI Taxonomy" id="97028"/>
    <lineage>
        <taxon>Eukaryota</taxon>
        <taxon>Viridiplantae</taxon>
        <taxon>Streptophyta</taxon>
        <taxon>Embryophyta</taxon>
        <taxon>Tracheophyta</taxon>
        <taxon>Spermatophyta</taxon>
        <taxon>Magnoliopsida</taxon>
        <taxon>eudicotyledons</taxon>
        <taxon>Gunneridae</taxon>
        <taxon>Pentapetalae</taxon>
        <taxon>rosids</taxon>
        <taxon>fabids</taxon>
        <taxon>Fabales</taxon>
        <taxon>Fabaceae</taxon>
        <taxon>Papilionoideae</taxon>
        <taxon>50 kb inversion clade</taxon>
        <taxon>NPAAA clade</taxon>
        <taxon>Hologalegina</taxon>
        <taxon>IRL clade</taxon>
        <taxon>Trifolieae</taxon>
        <taxon>Trifolium</taxon>
    </lineage>
</organism>
<gene>
    <name evidence="1" type="ORF">A2U01_0000983</name>
</gene>
<name>A0A392LZQ1_9FABA</name>
<reference evidence="1 2" key="1">
    <citation type="journal article" date="2018" name="Front. Plant Sci.">
        <title>Red Clover (Trifolium pratense) and Zigzag Clover (T. medium) - A Picture of Genomic Similarities and Differences.</title>
        <authorList>
            <person name="Dluhosova J."/>
            <person name="Istvanek J."/>
            <person name="Nedelnik J."/>
            <person name="Repkova J."/>
        </authorList>
    </citation>
    <scope>NUCLEOTIDE SEQUENCE [LARGE SCALE GENOMIC DNA]</scope>
    <source>
        <strain evidence="2">cv. 10/8</strain>
        <tissue evidence="1">Leaf</tissue>
    </source>
</reference>
<dbReference type="Proteomes" id="UP000265520">
    <property type="component" value="Unassembled WGS sequence"/>
</dbReference>
<evidence type="ECO:0000313" key="2">
    <source>
        <dbReference type="Proteomes" id="UP000265520"/>
    </source>
</evidence>
<proteinExistence type="predicted"/>
<protein>
    <submittedName>
        <fullName evidence="1">Uncharacterized protein</fullName>
    </submittedName>
</protein>
<comment type="caution">
    <text evidence="1">The sequence shown here is derived from an EMBL/GenBank/DDBJ whole genome shotgun (WGS) entry which is preliminary data.</text>
</comment>
<evidence type="ECO:0000313" key="1">
    <source>
        <dbReference type="EMBL" id="MCH80218.1"/>
    </source>
</evidence>
<dbReference type="AlphaFoldDB" id="A0A392LZQ1"/>
<accession>A0A392LZQ1</accession>
<dbReference type="EMBL" id="LXQA010000805">
    <property type="protein sequence ID" value="MCH80218.1"/>
    <property type="molecule type" value="Genomic_DNA"/>
</dbReference>
<sequence>MGVDDIEEIRTVLEMEAAECKGDAAAQHKNYEQSLSLHMEEAPWCRFEDIEVGFCVGDFLSNSLYLVWFIGLQRIMPRKLPQSGIRNFLKTKEGVHKGGGPIVGYGGLTKCGRFAWTVQNMPRGRGGKKW</sequence>
<keyword evidence="2" id="KW-1185">Reference proteome</keyword>